<proteinExistence type="predicted"/>
<dbReference type="SUPFAM" id="SSF53383">
    <property type="entry name" value="PLP-dependent transferases"/>
    <property type="match status" value="1"/>
</dbReference>
<dbReference type="SUPFAM" id="SSF52540">
    <property type="entry name" value="P-loop containing nucleoside triphosphate hydrolases"/>
    <property type="match status" value="1"/>
</dbReference>
<dbReference type="GO" id="GO:0030170">
    <property type="term" value="F:pyridoxal phosphate binding"/>
    <property type="evidence" value="ECO:0007669"/>
    <property type="project" value="InterPro"/>
</dbReference>
<dbReference type="Proteomes" id="UP000789342">
    <property type="component" value="Unassembled WGS sequence"/>
</dbReference>
<protein>
    <submittedName>
        <fullName evidence="6">17384_t:CDS:1</fullName>
    </submittedName>
</protein>
<evidence type="ECO:0000256" key="3">
    <source>
        <dbReference type="ARBA" id="ARBA00022679"/>
    </source>
</evidence>
<name>A0A9N9ANW1_9GLOM</name>
<dbReference type="AlphaFoldDB" id="A0A9N9ANW1"/>
<keyword evidence="4" id="KW-0663">Pyridoxal phosphate</keyword>
<dbReference type="GO" id="GO:0009102">
    <property type="term" value="P:biotin biosynthetic process"/>
    <property type="evidence" value="ECO:0007669"/>
    <property type="project" value="TreeGrafter"/>
</dbReference>
<evidence type="ECO:0000313" key="7">
    <source>
        <dbReference type="Proteomes" id="UP000789342"/>
    </source>
</evidence>
<evidence type="ECO:0000313" key="6">
    <source>
        <dbReference type="EMBL" id="CAG8537341.1"/>
    </source>
</evidence>
<dbReference type="GO" id="GO:0005739">
    <property type="term" value="C:mitochondrion"/>
    <property type="evidence" value="ECO:0007669"/>
    <property type="project" value="UniProtKB-SubCell"/>
</dbReference>
<feature type="region of interest" description="Disordered" evidence="5">
    <location>
        <begin position="1040"/>
        <end position="1064"/>
    </location>
</feature>
<sequence length="1167" mass="132095">MYHPTRKFQIYQLFAANTNLGKTLFSAGLCRASARPNKDSLGERQTISKLPFNKTCYLKPIQTGYPKSSDSKFVENLIDADMQVKLKTMFAYEEPVSPHLAVGRNQIPKDRDVLLSIKSYILEFARECGDNDGALFLETAGGVTSPVMSGTLQSDFYRPLRLPTILVGDSNLGGISATISSFESLYMRGYDIPIILLFENAELKNHNFLEDFFMKFSRNVYNNNKNNNVIVATVPPPPPLSSSFDRDQLQLKEYFNKNHSKFVSIIEKLNDWHHKRFDRLDEMGELTEQVVWWPFTQHKKVDNVNVIDSAFGDFMMVYEKGGEGKTDGTNEMRMKINKENIGQDRKIGVMKEMFDGSASWWTQGLGHGSSKLSLAASHAAGRYGHVIFPESIHEPALSLSQTLLRTAGYKWASRVFYSDNGSTAMEVALKMALKSSTLRYNFTDQIENVKILGMNGSYHGDTIGVMDACGPNVYNEQVIWYTPKGVWFDPPQIQMKNNIYNLKVPFTNQEFQYSSLNSLFSPSRKNTDIVSSIYKKKIEEVISSNVKEGYRFGALLIEPVLMGAGGMILVDPLFQRLLVEFVREWDHWNGGNVEGKGWNENDWKGLPVIYDEVFTGFWRLGRLSGADILGVTPDIATYAKLLTGGLLPLATTLTTTSIFNNFLGATKVDSLLHGHSYTAHPIGCMVANKAIEDGIWSMWSQEMIGKISCLPNVEGVFALGTVLAIELKDIGGGGYASEISFHIIKQLSNYSNDLNNDIAISSRPLGNVIYLIASLISQDKLSISSLYFRISFLCVNIPSEQPSSKRRKINDNYDDECLEKVWNALKNATVAGQFLQLSEDASYLLGKDDFGSNISTLFIRDCYLHLSEIIFGNVNIFRWRITSNPGIGKTFLDNIHDFKDYLGREEVWYIVDALEPMQCRAKIILICSPQKKYYKIFDQLGIDIRYMPVWSLTELNLCRDNIRIFQHLTRKTVRELYNKWGGIPRYVLFHALDSVQQSLLENAINLFDDKILNFVGEITDDNYNSSACHELVHICTNVPGEGEEDEENESGVPSMSTVPTVTKPNKRKGIAGRYYEGVPFYKKCTLEFASDHVSEKVVDRLSRNYKYDLQNFVNTSDDISEYSTLRGAIFERLAHQRLLRGGKFNFHPLFEDSKMRHTLQLDNNISS</sequence>
<dbReference type="CDD" id="cd03109">
    <property type="entry name" value="DTBS"/>
    <property type="match status" value="1"/>
</dbReference>
<dbReference type="InterPro" id="IPR027417">
    <property type="entry name" value="P-loop_NTPase"/>
</dbReference>
<dbReference type="Gene3D" id="3.40.50.300">
    <property type="entry name" value="P-loop containing nucleotide triphosphate hydrolases"/>
    <property type="match status" value="1"/>
</dbReference>
<dbReference type="GO" id="GO:0004015">
    <property type="term" value="F:adenosylmethionine-8-amino-7-oxononanoate transaminase activity"/>
    <property type="evidence" value="ECO:0007669"/>
    <property type="project" value="TreeGrafter"/>
</dbReference>
<dbReference type="InterPro" id="IPR005814">
    <property type="entry name" value="Aminotrans_3"/>
</dbReference>
<comment type="subcellular location">
    <subcellularLocation>
        <location evidence="1">Mitochondrion</location>
    </subcellularLocation>
</comment>
<dbReference type="InterPro" id="IPR015424">
    <property type="entry name" value="PyrdxlP-dep_Trfase"/>
</dbReference>
<gene>
    <name evidence="6" type="ORF">AMORRO_LOCUS4960</name>
</gene>
<dbReference type="Gene3D" id="3.40.640.10">
    <property type="entry name" value="Type I PLP-dependent aspartate aminotransferase-like (Major domain)"/>
    <property type="match status" value="1"/>
</dbReference>
<evidence type="ECO:0000256" key="1">
    <source>
        <dbReference type="ARBA" id="ARBA00004173"/>
    </source>
</evidence>
<dbReference type="OrthoDB" id="425114at2759"/>
<dbReference type="PROSITE" id="PS00600">
    <property type="entry name" value="AA_TRANSFER_CLASS_3"/>
    <property type="match status" value="1"/>
</dbReference>
<dbReference type="PANTHER" id="PTHR42684">
    <property type="entry name" value="ADENOSYLMETHIONINE-8-AMINO-7-OXONONANOATE AMINOTRANSFERASE"/>
    <property type="match status" value="1"/>
</dbReference>
<organism evidence="6 7">
    <name type="scientific">Acaulospora morrowiae</name>
    <dbReference type="NCBI Taxonomy" id="94023"/>
    <lineage>
        <taxon>Eukaryota</taxon>
        <taxon>Fungi</taxon>
        <taxon>Fungi incertae sedis</taxon>
        <taxon>Mucoromycota</taxon>
        <taxon>Glomeromycotina</taxon>
        <taxon>Glomeromycetes</taxon>
        <taxon>Diversisporales</taxon>
        <taxon>Acaulosporaceae</taxon>
        <taxon>Acaulospora</taxon>
    </lineage>
</organism>
<accession>A0A9N9ANW1</accession>
<dbReference type="Gene3D" id="3.90.1150.10">
    <property type="entry name" value="Aspartate Aminotransferase, domain 1"/>
    <property type="match status" value="2"/>
</dbReference>
<keyword evidence="7" id="KW-1185">Reference proteome</keyword>
<evidence type="ECO:0000256" key="4">
    <source>
        <dbReference type="ARBA" id="ARBA00022898"/>
    </source>
</evidence>
<dbReference type="InterPro" id="IPR049704">
    <property type="entry name" value="Aminotrans_3_PPA_site"/>
</dbReference>
<keyword evidence="3" id="KW-0808">Transferase</keyword>
<dbReference type="InterPro" id="IPR015422">
    <property type="entry name" value="PyrdxlP-dep_Trfase_small"/>
</dbReference>
<keyword evidence="2" id="KW-0032">Aminotransferase</keyword>
<dbReference type="Pfam" id="PF00202">
    <property type="entry name" value="Aminotran_3"/>
    <property type="match status" value="2"/>
</dbReference>
<dbReference type="Pfam" id="PF13500">
    <property type="entry name" value="AAA_26"/>
    <property type="match status" value="1"/>
</dbReference>
<evidence type="ECO:0000256" key="2">
    <source>
        <dbReference type="ARBA" id="ARBA00022576"/>
    </source>
</evidence>
<dbReference type="GO" id="GO:0004141">
    <property type="term" value="F:dethiobiotin synthase activity"/>
    <property type="evidence" value="ECO:0007669"/>
    <property type="project" value="TreeGrafter"/>
</dbReference>
<dbReference type="InterPro" id="IPR015421">
    <property type="entry name" value="PyrdxlP-dep_Trfase_major"/>
</dbReference>
<dbReference type="PANTHER" id="PTHR42684:SF3">
    <property type="entry name" value="ADENOSYLMETHIONINE-8-AMINO-7-OXONONANOATE AMINOTRANSFERASE"/>
    <property type="match status" value="1"/>
</dbReference>
<reference evidence="6" key="1">
    <citation type="submission" date="2021-06" db="EMBL/GenBank/DDBJ databases">
        <authorList>
            <person name="Kallberg Y."/>
            <person name="Tangrot J."/>
            <person name="Rosling A."/>
        </authorList>
    </citation>
    <scope>NUCLEOTIDE SEQUENCE</scope>
    <source>
        <strain evidence="6">CL551</strain>
    </source>
</reference>
<dbReference type="EMBL" id="CAJVPV010002839">
    <property type="protein sequence ID" value="CAG8537341.1"/>
    <property type="molecule type" value="Genomic_DNA"/>
</dbReference>
<comment type="caution">
    <text evidence="6">The sequence shown here is derived from an EMBL/GenBank/DDBJ whole genome shotgun (WGS) entry which is preliminary data.</text>
</comment>
<evidence type="ECO:0000256" key="5">
    <source>
        <dbReference type="SAM" id="MobiDB-lite"/>
    </source>
</evidence>